<reference evidence="1" key="1">
    <citation type="submission" date="2025-08" db="UniProtKB">
        <authorList>
            <consortium name="Ensembl"/>
        </authorList>
    </citation>
    <scope>IDENTIFICATION</scope>
</reference>
<sequence>LIDSQQRIKPKPAHQEAYWLNPLFRVGYKRRLEEDDMYRVLPEDASQRLGEELQRFWNQEVEQAVKDLRPPSLARALIHCYWKPYSLIGMYIFIEVERVHMKLVWSKSKER</sequence>
<dbReference type="Ensembl" id="ENSXCOT00000012152.1">
    <property type="protein sequence ID" value="ENSXCOP00000012014.1"/>
    <property type="gene ID" value="ENSXCOG00000009091.1"/>
</dbReference>
<keyword evidence="2" id="KW-1185">Reference proteome</keyword>
<evidence type="ECO:0000313" key="1">
    <source>
        <dbReference type="Ensembl" id="ENSXCOP00000012014.1"/>
    </source>
</evidence>
<dbReference type="Proteomes" id="UP000261380">
    <property type="component" value="Unplaced"/>
</dbReference>
<name>A0A3B5LW02_9TELE</name>
<evidence type="ECO:0000313" key="2">
    <source>
        <dbReference type="Proteomes" id="UP000261380"/>
    </source>
</evidence>
<dbReference type="GeneTree" id="ENSGT00940000153931"/>
<protein>
    <submittedName>
        <fullName evidence="1">Uncharacterized protein</fullName>
    </submittedName>
</protein>
<organism evidence="1 2">
    <name type="scientific">Xiphophorus couchianus</name>
    <name type="common">Monterrey platyfish</name>
    <dbReference type="NCBI Taxonomy" id="32473"/>
    <lineage>
        <taxon>Eukaryota</taxon>
        <taxon>Metazoa</taxon>
        <taxon>Chordata</taxon>
        <taxon>Craniata</taxon>
        <taxon>Vertebrata</taxon>
        <taxon>Euteleostomi</taxon>
        <taxon>Actinopterygii</taxon>
        <taxon>Neopterygii</taxon>
        <taxon>Teleostei</taxon>
        <taxon>Neoteleostei</taxon>
        <taxon>Acanthomorphata</taxon>
        <taxon>Ovalentaria</taxon>
        <taxon>Atherinomorphae</taxon>
        <taxon>Cyprinodontiformes</taxon>
        <taxon>Poeciliidae</taxon>
        <taxon>Poeciliinae</taxon>
        <taxon>Xiphophorus</taxon>
    </lineage>
</organism>
<accession>A0A3B5LW02</accession>
<dbReference type="AlphaFoldDB" id="A0A3B5LW02"/>
<proteinExistence type="predicted"/>
<reference evidence="1" key="2">
    <citation type="submission" date="2025-09" db="UniProtKB">
        <authorList>
            <consortium name="Ensembl"/>
        </authorList>
    </citation>
    <scope>IDENTIFICATION</scope>
</reference>